<proteinExistence type="predicted"/>
<evidence type="ECO:0000313" key="2">
    <source>
        <dbReference type="EMBL" id="PUU72815.1"/>
    </source>
</evidence>
<dbReference type="EMBL" id="NESQ01000460">
    <property type="protein sequence ID" value="PUU72815.1"/>
    <property type="molecule type" value="Genomic_DNA"/>
</dbReference>
<name>A0A2T6ZBE1_TUBBO</name>
<protein>
    <submittedName>
        <fullName evidence="2">Uncharacterized protein</fullName>
    </submittedName>
</protein>
<gene>
    <name evidence="2" type="ORF">B9Z19DRAFT_1136631</name>
</gene>
<accession>A0A2T6ZBE1</accession>
<evidence type="ECO:0000313" key="3">
    <source>
        <dbReference type="Proteomes" id="UP000244722"/>
    </source>
</evidence>
<dbReference type="AlphaFoldDB" id="A0A2T6ZBE1"/>
<sequence length="151" mass="15990">MEGEGKGAAANPQACSSKTQISHSSATNSAPLQVGSSDQAATAQSGFDFGAAQDMGQFDQMGEGDGRFEQFQYDTQDCQDPQAEFQKGHREALHARVPLYTPETLPTINIRVPDTSSNAPTPSGPLNILPTNLYIIPNDISAPLPQNPGES</sequence>
<keyword evidence="3" id="KW-1185">Reference proteome</keyword>
<feature type="compositionally biased region" description="Polar residues" evidence="1">
    <location>
        <begin position="13"/>
        <end position="45"/>
    </location>
</feature>
<comment type="caution">
    <text evidence="2">The sequence shown here is derived from an EMBL/GenBank/DDBJ whole genome shotgun (WGS) entry which is preliminary data.</text>
</comment>
<feature type="region of interest" description="Disordered" evidence="1">
    <location>
        <begin position="1"/>
        <end position="76"/>
    </location>
</feature>
<evidence type="ECO:0000256" key="1">
    <source>
        <dbReference type="SAM" id="MobiDB-lite"/>
    </source>
</evidence>
<organism evidence="2 3">
    <name type="scientific">Tuber borchii</name>
    <name type="common">White truffle</name>
    <dbReference type="NCBI Taxonomy" id="42251"/>
    <lineage>
        <taxon>Eukaryota</taxon>
        <taxon>Fungi</taxon>
        <taxon>Dikarya</taxon>
        <taxon>Ascomycota</taxon>
        <taxon>Pezizomycotina</taxon>
        <taxon>Pezizomycetes</taxon>
        <taxon>Pezizales</taxon>
        <taxon>Tuberaceae</taxon>
        <taxon>Tuber</taxon>
    </lineage>
</organism>
<dbReference type="Proteomes" id="UP000244722">
    <property type="component" value="Unassembled WGS sequence"/>
</dbReference>
<reference evidence="2 3" key="1">
    <citation type="submission" date="2017-04" db="EMBL/GenBank/DDBJ databases">
        <title>Draft genome sequence of Tuber borchii Vittad., a whitish edible truffle.</title>
        <authorList>
            <consortium name="DOE Joint Genome Institute"/>
            <person name="Murat C."/>
            <person name="Kuo A."/>
            <person name="Barry K.W."/>
            <person name="Clum A."/>
            <person name="Dockter R.B."/>
            <person name="Fauchery L."/>
            <person name="Iotti M."/>
            <person name="Kohler A."/>
            <person name="Labutti K."/>
            <person name="Lindquist E.A."/>
            <person name="Lipzen A."/>
            <person name="Ohm R.A."/>
            <person name="Wang M."/>
            <person name="Grigoriev I.V."/>
            <person name="Zambonelli A."/>
            <person name="Martin F.M."/>
        </authorList>
    </citation>
    <scope>NUCLEOTIDE SEQUENCE [LARGE SCALE GENOMIC DNA]</scope>
    <source>
        <strain evidence="2 3">Tbo3840</strain>
    </source>
</reference>